<sequence length="164" mass="17160">MKLMHLLAAALLFAPIAVFAEGLKPDAVVCETESALAMLAQPNLAGEPGSVVMKRIDATIKFEQLAHQANGMLGNMAAQEEAIRNGYGASGSSQVQASQAAAAQQEAQTKGQQAQAFQRQCMATGAQAVTVSVLERRPISGAVKVSMLINGSQAEVWTVASYLE</sequence>
<comment type="caution">
    <text evidence="2">The sequence shown here is derived from an EMBL/GenBank/DDBJ whole genome shotgun (WGS) entry which is preliminary data.</text>
</comment>
<reference evidence="3" key="1">
    <citation type="journal article" date="2019" name="Int. J. Syst. Evol. Microbiol.">
        <title>The Global Catalogue of Microorganisms (GCM) 10K type strain sequencing project: providing services to taxonomists for standard genome sequencing and annotation.</title>
        <authorList>
            <consortium name="The Broad Institute Genomics Platform"/>
            <consortium name="The Broad Institute Genome Sequencing Center for Infectious Disease"/>
            <person name="Wu L."/>
            <person name="Ma J."/>
        </authorList>
    </citation>
    <scope>NUCLEOTIDE SEQUENCE [LARGE SCALE GENOMIC DNA]</scope>
    <source>
        <strain evidence="3">CGMCC 1.16619</strain>
    </source>
</reference>
<keyword evidence="1" id="KW-0732">Signal</keyword>
<keyword evidence="3" id="KW-1185">Reference proteome</keyword>
<protein>
    <submittedName>
        <fullName evidence="2">Uncharacterized protein</fullName>
    </submittedName>
</protein>
<dbReference type="RefSeq" id="WP_377318126.1">
    <property type="nucleotide sequence ID" value="NZ_JBHSNF010000001.1"/>
</dbReference>
<evidence type="ECO:0000256" key="1">
    <source>
        <dbReference type="SAM" id="SignalP"/>
    </source>
</evidence>
<feature type="signal peptide" evidence="1">
    <location>
        <begin position="1"/>
        <end position="20"/>
    </location>
</feature>
<feature type="chain" id="PRO_5047461288" evidence="1">
    <location>
        <begin position="21"/>
        <end position="164"/>
    </location>
</feature>
<proteinExistence type="predicted"/>
<organism evidence="2 3">
    <name type="scientific">Rhodanobacter ginsengisoli</name>
    <dbReference type="NCBI Taxonomy" id="418646"/>
    <lineage>
        <taxon>Bacteria</taxon>
        <taxon>Pseudomonadati</taxon>
        <taxon>Pseudomonadota</taxon>
        <taxon>Gammaproteobacteria</taxon>
        <taxon>Lysobacterales</taxon>
        <taxon>Rhodanobacteraceae</taxon>
        <taxon>Rhodanobacter</taxon>
    </lineage>
</organism>
<evidence type="ECO:0000313" key="2">
    <source>
        <dbReference type="EMBL" id="MFC5525236.1"/>
    </source>
</evidence>
<dbReference type="Proteomes" id="UP001596114">
    <property type="component" value="Unassembled WGS sequence"/>
</dbReference>
<name>A0ABW0QKV5_9GAMM</name>
<gene>
    <name evidence="2" type="ORF">ACFPPA_05715</name>
</gene>
<evidence type="ECO:0000313" key="3">
    <source>
        <dbReference type="Proteomes" id="UP001596114"/>
    </source>
</evidence>
<dbReference type="EMBL" id="JBHSNF010000001">
    <property type="protein sequence ID" value="MFC5525236.1"/>
    <property type="molecule type" value="Genomic_DNA"/>
</dbReference>
<accession>A0ABW0QKV5</accession>